<feature type="domain" description="GST N-terminal" evidence="4">
    <location>
        <begin position="4"/>
        <end position="83"/>
    </location>
</feature>
<dbReference type="AlphaFoldDB" id="A0ABD1MBC3"/>
<dbReference type="GO" id="GO:0005829">
    <property type="term" value="C:cytosol"/>
    <property type="evidence" value="ECO:0007669"/>
    <property type="project" value="UniProtKB-SubCell"/>
</dbReference>
<comment type="subcellular location">
    <subcellularLocation>
        <location evidence="3">Cytoplasm</location>
        <location evidence="3">Cytosol</location>
    </subcellularLocation>
</comment>
<dbReference type="SUPFAM" id="SSF47616">
    <property type="entry name" value="GST C-terminal domain-like"/>
    <property type="match status" value="1"/>
</dbReference>
<dbReference type="GO" id="GO:0004364">
    <property type="term" value="F:glutathione transferase activity"/>
    <property type="evidence" value="ECO:0007669"/>
    <property type="project" value="UniProtKB-UniRule"/>
</dbReference>
<comment type="similarity">
    <text evidence="3">Belongs to the GST superfamily.</text>
</comment>
<dbReference type="Proteomes" id="UP001603857">
    <property type="component" value="Unassembled WGS sequence"/>
</dbReference>
<dbReference type="InterPro" id="IPR036249">
    <property type="entry name" value="Thioredoxin-like_sf"/>
</dbReference>
<dbReference type="SUPFAM" id="SSF52833">
    <property type="entry name" value="Thioredoxin-like"/>
    <property type="match status" value="1"/>
</dbReference>
<comment type="catalytic activity">
    <reaction evidence="2 3">
        <text>RX + glutathione = an S-substituted glutathione + a halide anion + H(+)</text>
        <dbReference type="Rhea" id="RHEA:16437"/>
        <dbReference type="ChEBI" id="CHEBI:15378"/>
        <dbReference type="ChEBI" id="CHEBI:16042"/>
        <dbReference type="ChEBI" id="CHEBI:17792"/>
        <dbReference type="ChEBI" id="CHEBI:57925"/>
        <dbReference type="ChEBI" id="CHEBI:90779"/>
        <dbReference type="EC" id="2.5.1.18"/>
    </reaction>
</comment>
<dbReference type="CDD" id="cd03185">
    <property type="entry name" value="GST_C_Tau"/>
    <property type="match status" value="1"/>
</dbReference>
<dbReference type="CDD" id="cd03058">
    <property type="entry name" value="GST_N_Tau"/>
    <property type="match status" value="1"/>
</dbReference>
<evidence type="ECO:0000256" key="3">
    <source>
        <dbReference type="RuleBase" id="RU369102"/>
    </source>
</evidence>
<organism evidence="6 7">
    <name type="scientific">Flemingia macrophylla</name>
    <dbReference type="NCBI Taxonomy" id="520843"/>
    <lineage>
        <taxon>Eukaryota</taxon>
        <taxon>Viridiplantae</taxon>
        <taxon>Streptophyta</taxon>
        <taxon>Embryophyta</taxon>
        <taxon>Tracheophyta</taxon>
        <taxon>Spermatophyta</taxon>
        <taxon>Magnoliopsida</taxon>
        <taxon>eudicotyledons</taxon>
        <taxon>Gunneridae</taxon>
        <taxon>Pentapetalae</taxon>
        <taxon>rosids</taxon>
        <taxon>fabids</taxon>
        <taxon>Fabales</taxon>
        <taxon>Fabaceae</taxon>
        <taxon>Papilionoideae</taxon>
        <taxon>50 kb inversion clade</taxon>
        <taxon>NPAAA clade</taxon>
        <taxon>indigoferoid/millettioid clade</taxon>
        <taxon>Phaseoleae</taxon>
        <taxon>Flemingia</taxon>
    </lineage>
</organism>
<dbReference type="PANTHER" id="PTHR11260:SF756">
    <property type="entry name" value="GLUTATHIONE S-TRANSFERASE PARA-RELATED"/>
    <property type="match status" value="1"/>
</dbReference>
<dbReference type="InterPro" id="IPR045074">
    <property type="entry name" value="GST_C_Tau"/>
</dbReference>
<feature type="domain" description="GST C-terminal" evidence="5">
    <location>
        <begin position="33"/>
        <end position="174"/>
    </location>
</feature>
<dbReference type="Pfam" id="PF13410">
    <property type="entry name" value="GST_C_2"/>
    <property type="match status" value="1"/>
</dbReference>
<dbReference type="InterPro" id="IPR004045">
    <property type="entry name" value="Glutathione_S-Trfase_N"/>
</dbReference>
<evidence type="ECO:0000256" key="2">
    <source>
        <dbReference type="ARBA" id="ARBA00047960"/>
    </source>
</evidence>
<dbReference type="InterPro" id="IPR036282">
    <property type="entry name" value="Glutathione-S-Trfase_C_sf"/>
</dbReference>
<comment type="caution">
    <text evidence="6">The sequence shown here is derived from an EMBL/GenBank/DDBJ whole genome shotgun (WGS) entry which is preliminary data.</text>
</comment>
<dbReference type="PANTHER" id="PTHR11260">
    <property type="entry name" value="GLUTATHIONE S-TRANSFERASE, GST, SUPERFAMILY, GST DOMAIN CONTAINING"/>
    <property type="match status" value="1"/>
</dbReference>
<protein>
    <recommendedName>
        <fullName evidence="3">Glutathione S-transferase</fullName>
        <ecNumber evidence="3">2.5.1.18</ecNumber>
    </recommendedName>
</protein>
<comment type="function">
    <text evidence="3">Is involved in the conjugation of reduced glutathione to a wide number of exogenous and endogenous hydrophobic electrophiles.</text>
</comment>
<keyword evidence="7" id="KW-1185">Reference proteome</keyword>
<keyword evidence="3" id="KW-0963">Cytoplasm</keyword>
<dbReference type="InterPro" id="IPR045073">
    <property type="entry name" value="Omega/Tau-like"/>
</dbReference>
<keyword evidence="1 3" id="KW-0808">Transferase</keyword>
<dbReference type="Gene3D" id="3.40.30.10">
    <property type="entry name" value="Glutaredoxin"/>
    <property type="match status" value="1"/>
</dbReference>
<sequence>MEEASVVLLDFWPSSYGMRVKIALAEKGITYVCKQEDLQPKSSLLLKMNPIHRMIPVLIHNGKPICESLNIVYNVIKKVWAGNGKEQEEYKKQLIECLKTLENELGDKSYFGGEDFGYVDVALVPFTSWFYTVETFGKLSIEEECPKLVAWAKRCKRKESVAMSLPHPHHIYAFALQYRDMDLSK</sequence>
<dbReference type="PROSITE" id="PS50404">
    <property type="entry name" value="GST_NTER"/>
    <property type="match status" value="1"/>
</dbReference>
<evidence type="ECO:0000313" key="7">
    <source>
        <dbReference type="Proteomes" id="UP001603857"/>
    </source>
</evidence>
<gene>
    <name evidence="6" type="ORF">Fmac_014297</name>
</gene>
<dbReference type="PROSITE" id="PS50405">
    <property type="entry name" value="GST_CTER"/>
    <property type="match status" value="1"/>
</dbReference>
<evidence type="ECO:0000313" key="6">
    <source>
        <dbReference type="EMBL" id="KAL2333084.1"/>
    </source>
</evidence>
<dbReference type="InterPro" id="IPR010987">
    <property type="entry name" value="Glutathione-S-Trfase_C-like"/>
</dbReference>
<evidence type="ECO:0000259" key="4">
    <source>
        <dbReference type="PROSITE" id="PS50404"/>
    </source>
</evidence>
<name>A0ABD1MBC3_9FABA</name>
<dbReference type="EMBL" id="JBGMDY010000005">
    <property type="protein sequence ID" value="KAL2333084.1"/>
    <property type="molecule type" value="Genomic_DNA"/>
</dbReference>
<accession>A0ABD1MBC3</accession>
<reference evidence="6 7" key="1">
    <citation type="submission" date="2024-08" db="EMBL/GenBank/DDBJ databases">
        <title>Insights into the chromosomal genome structure of Flemingia macrophylla.</title>
        <authorList>
            <person name="Ding Y."/>
            <person name="Zhao Y."/>
            <person name="Bi W."/>
            <person name="Wu M."/>
            <person name="Zhao G."/>
            <person name="Gong Y."/>
            <person name="Li W."/>
            <person name="Zhang P."/>
        </authorList>
    </citation>
    <scope>NUCLEOTIDE SEQUENCE [LARGE SCALE GENOMIC DNA]</scope>
    <source>
        <strain evidence="6">DYQJB</strain>
        <tissue evidence="6">Leaf</tissue>
    </source>
</reference>
<evidence type="ECO:0000256" key="1">
    <source>
        <dbReference type="ARBA" id="ARBA00022679"/>
    </source>
</evidence>
<dbReference type="Pfam" id="PF02798">
    <property type="entry name" value="GST_N"/>
    <property type="match status" value="1"/>
</dbReference>
<evidence type="ECO:0000259" key="5">
    <source>
        <dbReference type="PROSITE" id="PS50405"/>
    </source>
</evidence>
<dbReference type="Gene3D" id="1.20.1050.10">
    <property type="match status" value="1"/>
</dbReference>
<dbReference type="EC" id="2.5.1.18" evidence="3"/>
<proteinExistence type="inferred from homology"/>